<gene>
    <name evidence="2" type="ORF">SAMN04487904_10313</name>
</gene>
<evidence type="ECO:0000313" key="2">
    <source>
        <dbReference type="EMBL" id="SFT51872.1"/>
    </source>
</evidence>
<dbReference type="Proteomes" id="UP000199165">
    <property type="component" value="Unassembled WGS sequence"/>
</dbReference>
<evidence type="ECO:0000313" key="3">
    <source>
        <dbReference type="Proteomes" id="UP000199165"/>
    </source>
</evidence>
<protein>
    <submittedName>
        <fullName evidence="2">Uncharacterized protein</fullName>
    </submittedName>
</protein>
<reference evidence="3" key="1">
    <citation type="submission" date="2016-10" db="EMBL/GenBank/DDBJ databases">
        <authorList>
            <person name="Varghese N."/>
            <person name="Submissions S."/>
        </authorList>
    </citation>
    <scope>NUCLEOTIDE SEQUENCE [LARGE SCALE GENOMIC DNA]</scope>
    <source>
        <strain evidence="3">DSM 45501</strain>
    </source>
</reference>
<feature type="region of interest" description="Disordered" evidence="1">
    <location>
        <begin position="1"/>
        <end position="64"/>
    </location>
</feature>
<name>A0A1I6YN64_9ACTN</name>
<dbReference type="EMBL" id="FPAT01000003">
    <property type="protein sequence ID" value="SFT51872.1"/>
    <property type="molecule type" value="Genomic_DNA"/>
</dbReference>
<evidence type="ECO:0000256" key="1">
    <source>
        <dbReference type="SAM" id="MobiDB-lite"/>
    </source>
</evidence>
<accession>A0A1I6YN64</accession>
<feature type="compositionally biased region" description="Polar residues" evidence="1">
    <location>
        <begin position="19"/>
        <end position="51"/>
    </location>
</feature>
<proteinExistence type="predicted"/>
<organism evidence="2 3">
    <name type="scientific">Actinopolyspora righensis</name>
    <dbReference type="NCBI Taxonomy" id="995060"/>
    <lineage>
        <taxon>Bacteria</taxon>
        <taxon>Bacillati</taxon>
        <taxon>Actinomycetota</taxon>
        <taxon>Actinomycetes</taxon>
        <taxon>Actinopolysporales</taxon>
        <taxon>Actinopolysporaceae</taxon>
        <taxon>Actinopolyspora</taxon>
        <taxon>Actinopolyspora alba group</taxon>
    </lineage>
</organism>
<keyword evidence="3" id="KW-1185">Reference proteome</keyword>
<dbReference type="AlphaFoldDB" id="A0A1I6YN64"/>
<sequence length="64" mass="6536">MVAADGVGPVRQGADSRPGRSTTSRPGGWFSNQSKLCSEVGNSPLRTSEANSLAARASSFPISA</sequence>